<evidence type="ECO:0000256" key="1">
    <source>
        <dbReference type="SAM" id="MobiDB-lite"/>
    </source>
</evidence>
<evidence type="ECO:0000313" key="2">
    <source>
        <dbReference type="EMBL" id="PJI93708.1"/>
    </source>
</evidence>
<keyword evidence="3" id="KW-1185">Reference proteome</keyword>
<organism evidence="2 3">
    <name type="scientific">Luteimicrobium subarcticum</name>
    <dbReference type="NCBI Taxonomy" id="620910"/>
    <lineage>
        <taxon>Bacteria</taxon>
        <taxon>Bacillati</taxon>
        <taxon>Actinomycetota</taxon>
        <taxon>Actinomycetes</taxon>
        <taxon>Micrococcales</taxon>
        <taxon>Luteimicrobium</taxon>
    </lineage>
</organism>
<reference evidence="2 3" key="1">
    <citation type="submission" date="2017-11" db="EMBL/GenBank/DDBJ databases">
        <title>Genomic Encyclopedia of Archaeal and Bacterial Type Strains, Phase II (KMG-II): From Individual Species to Whole Genera.</title>
        <authorList>
            <person name="Goeker M."/>
        </authorList>
    </citation>
    <scope>NUCLEOTIDE SEQUENCE [LARGE SCALE GENOMIC DNA]</scope>
    <source>
        <strain evidence="2 3">DSM 22413</strain>
    </source>
</reference>
<protein>
    <recommendedName>
        <fullName evidence="4">RES domain-containing protein</fullName>
    </recommendedName>
</protein>
<dbReference type="OrthoDB" id="4918428at2"/>
<dbReference type="EMBL" id="PGTZ01000007">
    <property type="protein sequence ID" value="PJI93708.1"/>
    <property type="molecule type" value="Genomic_DNA"/>
</dbReference>
<sequence length="252" mass="28164">MNRSVNETCSSPQFDGPAFLDLTPWGGPGQDAWAAYDARSWSRFDTAGGSTLYFSQTRRGAFSETIQDYRPTPGRQGAFERTAANLGMSADDLYEAVRDEWSEAAFMQIGHLPRAFRQARALFTVTINEDGWWIAPEHADSRYALAAQLDDPAQTLGHEHLDRHTILGHDRRFTTTLASMMRDAVLDDGTLPLGAAWQSDPGWDLSYAYWMRSRDDGLDDKPSDPTADSGQEISDLDPDLLEIAGKYRIKLH</sequence>
<proteinExistence type="predicted"/>
<dbReference type="AlphaFoldDB" id="A0A2M8WS20"/>
<feature type="region of interest" description="Disordered" evidence="1">
    <location>
        <begin position="218"/>
        <end position="237"/>
    </location>
</feature>
<name>A0A2M8WS20_9MICO</name>
<accession>A0A2M8WS20</accession>
<evidence type="ECO:0008006" key="4">
    <source>
        <dbReference type="Google" id="ProtNLM"/>
    </source>
</evidence>
<dbReference type="Proteomes" id="UP000231586">
    <property type="component" value="Unassembled WGS sequence"/>
</dbReference>
<dbReference type="RefSeq" id="WP_100349357.1">
    <property type="nucleotide sequence ID" value="NZ_PGTZ01000007.1"/>
</dbReference>
<evidence type="ECO:0000313" key="3">
    <source>
        <dbReference type="Proteomes" id="UP000231586"/>
    </source>
</evidence>
<comment type="caution">
    <text evidence="2">The sequence shown here is derived from an EMBL/GenBank/DDBJ whole genome shotgun (WGS) entry which is preliminary data.</text>
</comment>
<gene>
    <name evidence="2" type="ORF">CLV34_1182</name>
</gene>